<dbReference type="SUPFAM" id="SSF54695">
    <property type="entry name" value="POZ domain"/>
    <property type="match status" value="1"/>
</dbReference>
<dbReference type="InterPro" id="IPR000210">
    <property type="entry name" value="BTB/POZ_dom"/>
</dbReference>
<evidence type="ECO:0000313" key="4">
    <source>
        <dbReference type="Proteomes" id="UP000266861"/>
    </source>
</evidence>
<reference evidence="3 4" key="1">
    <citation type="submission" date="2018-08" db="EMBL/GenBank/DDBJ databases">
        <title>Genome and evolution of the arbuscular mycorrhizal fungus Diversispora epigaea (formerly Glomus versiforme) and its bacterial endosymbionts.</title>
        <authorList>
            <person name="Sun X."/>
            <person name="Fei Z."/>
            <person name="Harrison M."/>
        </authorList>
    </citation>
    <scope>NUCLEOTIDE SEQUENCE [LARGE SCALE GENOMIC DNA]</scope>
    <source>
        <strain evidence="3 4">IT104</strain>
    </source>
</reference>
<keyword evidence="4" id="KW-1185">Reference proteome</keyword>
<accession>A0A397J6D5</accession>
<dbReference type="SMART" id="SM00225">
    <property type="entry name" value="BTB"/>
    <property type="match status" value="1"/>
</dbReference>
<dbReference type="InterPro" id="IPR006571">
    <property type="entry name" value="TLDc_dom"/>
</dbReference>
<feature type="domain" description="BTB" evidence="1">
    <location>
        <begin position="23"/>
        <end position="93"/>
    </location>
</feature>
<dbReference type="Pfam" id="PF07534">
    <property type="entry name" value="TLD"/>
    <property type="match status" value="1"/>
</dbReference>
<sequence length="480" mass="55921">MALKFFDKLSQNLIEILNDKVDYNVIIEVKNEERSFTAHANILKYRSSYFRRKLENIHPNENNVKTITESSISAQIFETILKYIYGGIVNLENADTRLIFDLMLASNEFELVELTNELETHLIDTKASWLKTYFSLVYHNIFSKNNFKKLENYCNDIVVKYPNLIFGADDFISLPESALVSLLKRDDLQMKEVEIWGNVIKWGISQNPALPTNLDEWSKENFLKLKTTLQQCFPYIRYFHLSTEEVIDSIMPYKKILDKQLWKDINLHLLSPNRPIKSIILPARSTLVTELPPRTEEPKELFSTIISEVHAAEISTWIVRIHSETNIPYKFELVLRGSRDGFAPQTFWNICHGQARTVVVIKVKGTDEILGGYNPLAWDNSNTNGYKWIETIYSFIFSLKNGNIEKSILSRVKNPRNAILNIEKGRQNEFGPNFGNCLYLRSHSNNFTLDNDCYYEKLIRSLTYNFSIVDYEVFKIVRKS</sequence>
<dbReference type="EMBL" id="PQFF01000109">
    <property type="protein sequence ID" value="RHZ81566.1"/>
    <property type="molecule type" value="Genomic_DNA"/>
</dbReference>
<dbReference type="PROSITE" id="PS50097">
    <property type="entry name" value="BTB"/>
    <property type="match status" value="1"/>
</dbReference>
<dbReference type="InterPro" id="IPR052407">
    <property type="entry name" value="BTB_POZ_domain_cont_9"/>
</dbReference>
<dbReference type="OrthoDB" id="1022638at2759"/>
<dbReference type="Gene3D" id="3.30.710.10">
    <property type="entry name" value="Potassium Channel Kv1.1, Chain A"/>
    <property type="match status" value="1"/>
</dbReference>
<evidence type="ECO:0000259" key="2">
    <source>
        <dbReference type="PROSITE" id="PS51886"/>
    </source>
</evidence>
<evidence type="ECO:0000259" key="1">
    <source>
        <dbReference type="PROSITE" id="PS50097"/>
    </source>
</evidence>
<dbReference type="AlphaFoldDB" id="A0A397J6D5"/>
<feature type="domain" description="TLDc" evidence="2">
    <location>
        <begin position="304"/>
        <end position="477"/>
    </location>
</feature>
<evidence type="ECO:0008006" key="5">
    <source>
        <dbReference type="Google" id="ProtNLM"/>
    </source>
</evidence>
<dbReference type="PANTHER" id="PTHR46306:SF1">
    <property type="entry name" value="BTB_POZ DOMAIN-CONTAINING PROTEIN 9"/>
    <property type="match status" value="1"/>
</dbReference>
<dbReference type="Gene3D" id="1.25.40.420">
    <property type="match status" value="1"/>
</dbReference>
<dbReference type="Pfam" id="PF07707">
    <property type="entry name" value="BACK"/>
    <property type="match status" value="1"/>
</dbReference>
<organism evidence="3 4">
    <name type="scientific">Diversispora epigaea</name>
    <dbReference type="NCBI Taxonomy" id="1348612"/>
    <lineage>
        <taxon>Eukaryota</taxon>
        <taxon>Fungi</taxon>
        <taxon>Fungi incertae sedis</taxon>
        <taxon>Mucoromycota</taxon>
        <taxon>Glomeromycotina</taxon>
        <taxon>Glomeromycetes</taxon>
        <taxon>Diversisporales</taxon>
        <taxon>Diversisporaceae</taxon>
        <taxon>Diversispora</taxon>
    </lineage>
</organism>
<dbReference type="GO" id="GO:0005737">
    <property type="term" value="C:cytoplasm"/>
    <property type="evidence" value="ECO:0007669"/>
    <property type="project" value="TreeGrafter"/>
</dbReference>
<name>A0A397J6D5_9GLOM</name>
<protein>
    <recommendedName>
        <fullName evidence="5">BTB domain-containing protein</fullName>
    </recommendedName>
</protein>
<comment type="caution">
    <text evidence="3">The sequence shown here is derived from an EMBL/GenBank/DDBJ whole genome shotgun (WGS) entry which is preliminary data.</text>
</comment>
<dbReference type="CDD" id="cd18186">
    <property type="entry name" value="BTB_POZ_ZBTB_KLHL-like"/>
    <property type="match status" value="1"/>
</dbReference>
<dbReference type="PROSITE" id="PS51886">
    <property type="entry name" value="TLDC"/>
    <property type="match status" value="1"/>
</dbReference>
<gene>
    <name evidence="3" type="ORF">Glove_117g105</name>
</gene>
<dbReference type="InterPro" id="IPR011333">
    <property type="entry name" value="SKP1/BTB/POZ_sf"/>
</dbReference>
<dbReference type="Pfam" id="PF00651">
    <property type="entry name" value="BTB"/>
    <property type="match status" value="1"/>
</dbReference>
<dbReference type="Proteomes" id="UP000266861">
    <property type="component" value="Unassembled WGS sequence"/>
</dbReference>
<evidence type="ECO:0000313" key="3">
    <source>
        <dbReference type="EMBL" id="RHZ81566.1"/>
    </source>
</evidence>
<proteinExistence type="predicted"/>
<dbReference type="InterPro" id="IPR011705">
    <property type="entry name" value="BACK"/>
</dbReference>
<dbReference type="PANTHER" id="PTHR46306">
    <property type="entry name" value="BTB/POZ DOMAIN-CONTAINING PROTEIN 9"/>
    <property type="match status" value="1"/>
</dbReference>